<evidence type="ECO:0000313" key="8">
    <source>
        <dbReference type="Proteomes" id="UP001186944"/>
    </source>
</evidence>
<evidence type="ECO:0000256" key="3">
    <source>
        <dbReference type="ARBA" id="ARBA00004603"/>
    </source>
</evidence>
<dbReference type="InterPro" id="IPR006925">
    <property type="entry name" value="Vps16_C"/>
</dbReference>
<comment type="caution">
    <text evidence="7">The sequence shown here is derived from an EMBL/GenBank/DDBJ whole genome shotgun (WGS) entry which is preliminary data.</text>
</comment>
<evidence type="ECO:0000256" key="1">
    <source>
        <dbReference type="ARBA" id="ARBA00004412"/>
    </source>
</evidence>
<dbReference type="GO" id="GO:0005769">
    <property type="term" value="C:early endosome"/>
    <property type="evidence" value="ECO:0007669"/>
    <property type="project" value="UniProtKB-SubCell"/>
</dbReference>
<sequence length="519" mass="59484">MRRLIPKLFHYKNSVLRRTTPLLFQPAGTCRHLMKYLNFIPNAPDPSRTSKVGPDAACAEWILKLGGAVRFEGDKEWIRNYNFLPSVMNPDYKPGLVLDEIDGSGTSVMWVGFLNLSIVPTMKREDKTPREMTEEIEMLRRLLLPFNLECYKSLDEKLSLLNRAIAVHDGNAIIATVLFLKRTVKASIFNLELQKRPAAINHYVNFLNMRQNYAELENVLGMLNRHEDAAMLKYKQAVVINDVGSKISALKTCYRAHFQSEPSLVNDAHMVQEHISILERQRPIEVVFGDSEFRSFNDADSAAEREGRTPMFKQHPRAASILNMPVITTLYYCCYYHTGLQELNEKQFVWTALSARSRLKQWNGVEELLTAKVRLILKIRSRSRLKQWNGVEELLTAKGWFGGTKSRAVIGFDRVCEVLNKTGAPRDVLTKYLNLIDSSDRRLQVAKKLKCHNVVVDTCVALKDRAQIIDYARKLPITSPDYAYAQNAIKSSVSDFCKLHLTTHTLKMPYKESEIYYCI</sequence>
<protein>
    <recommendedName>
        <fullName evidence="6">Vps16 C-terminal domain-containing protein</fullName>
    </recommendedName>
</protein>
<dbReference type="EMBL" id="VSWD01000009">
    <property type="protein sequence ID" value="KAK3093679.1"/>
    <property type="molecule type" value="Genomic_DNA"/>
</dbReference>
<dbReference type="GO" id="GO:0007034">
    <property type="term" value="P:vacuolar transport"/>
    <property type="evidence" value="ECO:0007669"/>
    <property type="project" value="TreeGrafter"/>
</dbReference>
<dbReference type="PANTHER" id="PTHR13364:SF6">
    <property type="entry name" value="SPERMATOGENESIS-DEFECTIVE PROTEIN 39 HOMOLOG"/>
    <property type="match status" value="1"/>
</dbReference>
<keyword evidence="4" id="KW-0967">Endosome</keyword>
<dbReference type="InterPro" id="IPR032675">
    <property type="entry name" value="LRR_dom_sf"/>
</dbReference>
<evidence type="ECO:0000256" key="5">
    <source>
        <dbReference type="ARBA" id="ARBA00023329"/>
    </source>
</evidence>
<dbReference type="InterPro" id="IPR040057">
    <property type="entry name" value="Spe-39"/>
</dbReference>
<evidence type="ECO:0000256" key="2">
    <source>
        <dbReference type="ARBA" id="ARBA00004541"/>
    </source>
</evidence>
<gene>
    <name evidence="7" type="ORF">FSP39_018835</name>
</gene>
<organism evidence="7 8">
    <name type="scientific">Pinctada imbricata</name>
    <name type="common">Atlantic pearl-oyster</name>
    <name type="synonym">Pinctada martensii</name>
    <dbReference type="NCBI Taxonomy" id="66713"/>
    <lineage>
        <taxon>Eukaryota</taxon>
        <taxon>Metazoa</taxon>
        <taxon>Spiralia</taxon>
        <taxon>Lophotrochozoa</taxon>
        <taxon>Mollusca</taxon>
        <taxon>Bivalvia</taxon>
        <taxon>Autobranchia</taxon>
        <taxon>Pteriomorphia</taxon>
        <taxon>Pterioida</taxon>
        <taxon>Pterioidea</taxon>
        <taxon>Pteriidae</taxon>
        <taxon>Pinctada</taxon>
    </lineage>
</organism>
<accession>A0AA88XX99</accession>
<dbReference type="Gene3D" id="3.80.10.10">
    <property type="entry name" value="Ribonuclease Inhibitor"/>
    <property type="match status" value="1"/>
</dbReference>
<dbReference type="GO" id="GO:0005770">
    <property type="term" value="C:late endosome"/>
    <property type="evidence" value="ECO:0007669"/>
    <property type="project" value="UniProtKB-SubCell"/>
</dbReference>
<dbReference type="Proteomes" id="UP001186944">
    <property type="component" value="Unassembled WGS sequence"/>
</dbReference>
<dbReference type="GO" id="GO:0006886">
    <property type="term" value="P:intracellular protein transport"/>
    <property type="evidence" value="ECO:0007669"/>
    <property type="project" value="InterPro"/>
</dbReference>
<feature type="domain" description="Vps16 C-terminal" evidence="6">
    <location>
        <begin position="157"/>
        <end position="288"/>
    </location>
</feature>
<proteinExistence type="predicted"/>
<reference evidence="7" key="1">
    <citation type="submission" date="2019-08" db="EMBL/GenBank/DDBJ databases">
        <title>The improved chromosome-level genome for the pearl oyster Pinctada fucata martensii using PacBio sequencing and Hi-C.</title>
        <authorList>
            <person name="Zheng Z."/>
        </authorList>
    </citation>
    <scope>NUCLEOTIDE SEQUENCE</scope>
    <source>
        <strain evidence="7">ZZ-2019</strain>
        <tissue evidence="7">Adductor muscle</tissue>
    </source>
</reference>
<dbReference type="AlphaFoldDB" id="A0AA88XX99"/>
<keyword evidence="8" id="KW-1185">Reference proteome</keyword>
<comment type="subcellular location">
    <subcellularLocation>
        <location evidence="2">Cytoplasmic vesicle</location>
    </subcellularLocation>
    <subcellularLocation>
        <location evidence="1">Early endosome</location>
    </subcellularLocation>
    <subcellularLocation>
        <location evidence="3">Late endosome</location>
    </subcellularLocation>
</comment>
<evidence type="ECO:0000256" key="4">
    <source>
        <dbReference type="ARBA" id="ARBA00022753"/>
    </source>
</evidence>
<name>A0AA88XX99_PINIB</name>
<keyword evidence="5" id="KW-0968">Cytoplasmic vesicle</keyword>
<dbReference type="Pfam" id="PF04840">
    <property type="entry name" value="Vps16_C"/>
    <property type="match status" value="1"/>
</dbReference>
<evidence type="ECO:0000313" key="7">
    <source>
        <dbReference type="EMBL" id="KAK3093679.1"/>
    </source>
</evidence>
<dbReference type="PANTHER" id="PTHR13364">
    <property type="entry name" value="DEFECTIVE SPERMATOGENESIS PROTEIN 39"/>
    <property type="match status" value="1"/>
</dbReference>
<evidence type="ECO:0000259" key="6">
    <source>
        <dbReference type="Pfam" id="PF04840"/>
    </source>
</evidence>